<reference evidence="8 9" key="1">
    <citation type="submission" date="2019-01" db="EMBL/GenBank/DDBJ databases">
        <authorList>
            <consortium name="Pathogen Informatics"/>
        </authorList>
    </citation>
    <scope>NUCLEOTIDE SEQUENCE [LARGE SCALE GENOMIC DNA]</scope>
    <source>
        <strain evidence="8 9">NCTC10118</strain>
    </source>
</reference>
<accession>A0A449ADM2</accession>
<dbReference type="PIRSF" id="PIRSF000535">
    <property type="entry name" value="1PFK/6PFK/LacC"/>
    <property type="match status" value="1"/>
</dbReference>
<dbReference type="InterPro" id="IPR011611">
    <property type="entry name" value="PfkB_dom"/>
</dbReference>
<dbReference type="RefSeq" id="WP_129621272.1">
    <property type="nucleotide sequence ID" value="NZ_LR214972.1"/>
</dbReference>
<evidence type="ECO:0000256" key="5">
    <source>
        <dbReference type="ARBA" id="ARBA00022840"/>
    </source>
</evidence>
<evidence type="ECO:0000256" key="3">
    <source>
        <dbReference type="ARBA" id="ARBA00022741"/>
    </source>
</evidence>
<keyword evidence="5" id="KW-0067">ATP-binding</keyword>
<dbReference type="GO" id="GO:0008662">
    <property type="term" value="F:1-phosphofructokinase activity"/>
    <property type="evidence" value="ECO:0007669"/>
    <property type="project" value="UniProtKB-EC"/>
</dbReference>
<dbReference type="Pfam" id="PF00294">
    <property type="entry name" value="PfkB"/>
    <property type="match status" value="1"/>
</dbReference>
<dbReference type="SUPFAM" id="SSF53613">
    <property type="entry name" value="Ribokinase-like"/>
    <property type="match status" value="1"/>
</dbReference>
<dbReference type="EC" id="2.7.1.56" evidence="8"/>
<dbReference type="InterPro" id="IPR017583">
    <property type="entry name" value="Tagatose/fructose_Pkinase"/>
</dbReference>
<dbReference type="PANTHER" id="PTHR46566">
    <property type="entry name" value="1-PHOSPHOFRUCTOKINASE-RELATED"/>
    <property type="match status" value="1"/>
</dbReference>
<dbReference type="AlphaFoldDB" id="A0A449ADM2"/>
<evidence type="ECO:0000256" key="4">
    <source>
        <dbReference type="ARBA" id="ARBA00022777"/>
    </source>
</evidence>
<evidence type="ECO:0000313" key="9">
    <source>
        <dbReference type="Proteomes" id="UP000289952"/>
    </source>
</evidence>
<dbReference type="GO" id="GO:0005829">
    <property type="term" value="C:cytosol"/>
    <property type="evidence" value="ECO:0007669"/>
    <property type="project" value="TreeGrafter"/>
</dbReference>
<feature type="domain" description="Carbohydrate kinase PfkB" evidence="7">
    <location>
        <begin position="12"/>
        <end position="286"/>
    </location>
</feature>
<keyword evidence="4 8" id="KW-0418">Kinase</keyword>
<organism evidence="8 9">
    <name type="scientific">Mycoplasmopsis bovirhinis</name>
    <dbReference type="NCBI Taxonomy" id="29553"/>
    <lineage>
        <taxon>Bacteria</taxon>
        <taxon>Bacillati</taxon>
        <taxon>Mycoplasmatota</taxon>
        <taxon>Mycoplasmoidales</taxon>
        <taxon>Metamycoplasmataceae</taxon>
        <taxon>Mycoplasmopsis</taxon>
    </lineage>
</organism>
<evidence type="ECO:0000313" key="8">
    <source>
        <dbReference type="EMBL" id="VEU63075.1"/>
    </source>
</evidence>
<evidence type="ECO:0000256" key="2">
    <source>
        <dbReference type="ARBA" id="ARBA00022679"/>
    </source>
</evidence>
<dbReference type="GO" id="GO:0005524">
    <property type="term" value="F:ATP binding"/>
    <property type="evidence" value="ECO:0007669"/>
    <property type="project" value="UniProtKB-KW"/>
</dbReference>
<dbReference type="OrthoDB" id="9801219at2"/>
<keyword evidence="3" id="KW-0547">Nucleotide-binding</keyword>
<evidence type="ECO:0000256" key="1">
    <source>
        <dbReference type="ARBA" id="ARBA00010688"/>
    </source>
</evidence>
<dbReference type="CDD" id="cd01164">
    <property type="entry name" value="FruK_PfkB_like"/>
    <property type="match status" value="1"/>
</dbReference>
<dbReference type="Proteomes" id="UP000289952">
    <property type="component" value="Chromosome"/>
</dbReference>
<proteinExistence type="inferred from homology"/>
<comment type="similarity">
    <text evidence="1">Belongs to the carbohydrate kinase PfkB family.</text>
</comment>
<evidence type="ECO:0000256" key="6">
    <source>
        <dbReference type="PIRNR" id="PIRNR000535"/>
    </source>
</evidence>
<keyword evidence="2 6" id="KW-0808">Transferase</keyword>
<evidence type="ECO:0000259" key="7">
    <source>
        <dbReference type="Pfam" id="PF00294"/>
    </source>
</evidence>
<dbReference type="InterPro" id="IPR029056">
    <property type="entry name" value="Ribokinase-like"/>
</dbReference>
<dbReference type="Gene3D" id="3.40.1190.20">
    <property type="match status" value="1"/>
</dbReference>
<dbReference type="PANTHER" id="PTHR46566:SF1">
    <property type="entry name" value="1-PHOSPHOFRUCTOKINASE"/>
    <property type="match status" value="1"/>
</dbReference>
<sequence>MIYTLTLSPSSDLLIKSEEFSLEKVNRYQNYQLLPGGKGINASIILKRHNFDNIAFSLFDLNTFNNFQEFFNKENLKIENINHPELTRINIKYYGNLNSFELNGPKTKLTNEIKQAILTKLSRLNKNDLVMIMGLSDESFLTEILTILFKNNTQFLLDIDSANLKDFLAFKPFLIKPNFDELTRNFNLTIHSEKDLIKAMENLQSFGAQNIIVSMDKDGAYLLTDKKQIFKATVLKPLEVVSATGAGDSMISLFSAKYLETNDPKLAFSFASAGAMGTVNSFHVGNLEKTNKYLSNVKIKQIK</sequence>
<name>A0A449ADM2_9BACT</name>
<gene>
    <name evidence="8" type="primary">fruB</name>
    <name evidence="8" type="ORF">NCTC10118_00280</name>
</gene>
<dbReference type="EMBL" id="LR214972">
    <property type="protein sequence ID" value="VEU63075.1"/>
    <property type="molecule type" value="Genomic_DNA"/>
</dbReference>
<protein>
    <submittedName>
        <fullName evidence="8">1-phosphofructokinase</fullName>
        <ecNumber evidence="8">2.7.1.56</ecNumber>
    </submittedName>
</protein>
<keyword evidence="9" id="KW-1185">Reference proteome</keyword>